<dbReference type="PROSITE" id="PS50011">
    <property type="entry name" value="PROTEIN_KINASE_DOM"/>
    <property type="match status" value="1"/>
</dbReference>
<keyword evidence="7" id="KW-0723">Serine/threonine-protein kinase</keyword>
<dbReference type="EMBL" id="CACTIH010007269">
    <property type="protein sequence ID" value="CAA3007146.1"/>
    <property type="molecule type" value="Genomic_DNA"/>
</dbReference>
<evidence type="ECO:0000256" key="8">
    <source>
        <dbReference type="ARBA" id="ARBA00022553"/>
    </source>
</evidence>
<dbReference type="SUPFAM" id="SSF56112">
    <property type="entry name" value="Protein kinase-like (PK-like)"/>
    <property type="match status" value="1"/>
</dbReference>
<dbReference type="Pfam" id="PF00069">
    <property type="entry name" value="Pkinase"/>
    <property type="match status" value="1"/>
</dbReference>
<evidence type="ECO:0000256" key="16">
    <source>
        <dbReference type="ARBA" id="ARBA00022840"/>
    </source>
</evidence>
<dbReference type="SUPFAM" id="SSF52058">
    <property type="entry name" value="L domain-like"/>
    <property type="match status" value="1"/>
</dbReference>
<evidence type="ECO:0000256" key="17">
    <source>
        <dbReference type="ARBA" id="ARBA00022989"/>
    </source>
</evidence>
<dbReference type="OrthoDB" id="4062651at2759"/>
<dbReference type="Gene3D" id="3.30.200.20">
    <property type="entry name" value="Phosphorylase Kinase, domain 1"/>
    <property type="match status" value="1"/>
</dbReference>
<keyword evidence="14 23" id="KW-0547">Nucleotide-binding</keyword>
<evidence type="ECO:0000259" key="25">
    <source>
        <dbReference type="PROSITE" id="PS50011"/>
    </source>
</evidence>
<evidence type="ECO:0000256" key="3">
    <source>
        <dbReference type="ARBA" id="ARBA00008684"/>
    </source>
</evidence>
<feature type="binding site" evidence="23">
    <location>
        <position position="514"/>
    </location>
    <ligand>
        <name>ATP</name>
        <dbReference type="ChEBI" id="CHEBI:30616"/>
    </ligand>
</feature>
<dbReference type="GO" id="GO:0004674">
    <property type="term" value="F:protein serine/threonine kinase activity"/>
    <property type="evidence" value="ECO:0007669"/>
    <property type="project" value="UniProtKB-KW"/>
</dbReference>
<evidence type="ECO:0000256" key="2">
    <source>
        <dbReference type="ARBA" id="ARBA00004479"/>
    </source>
</evidence>
<dbReference type="GO" id="GO:0005524">
    <property type="term" value="F:ATP binding"/>
    <property type="evidence" value="ECO:0007669"/>
    <property type="project" value="UniProtKB-UniRule"/>
</dbReference>
<evidence type="ECO:0000256" key="13">
    <source>
        <dbReference type="ARBA" id="ARBA00022737"/>
    </source>
</evidence>
<evidence type="ECO:0000313" key="27">
    <source>
        <dbReference type="Proteomes" id="UP000594638"/>
    </source>
</evidence>
<evidence type="ECO:0000256" key="18">
    <source>
        <dbReference type="ARBA" id="ARBA00023136"/>
    </source>
</evidence>
<comment type="subcellular location">
    <subcellularLocation>
        <location evidence="1">Cell membrane</location>
        <topology evidence="1">Single-pass membrane protein</topology>
    </subcellularLocation>
    <subcellularLocation>
        <location evidence="2">Membrane</location>
        <topology evidence="2">Single-pass type I membrane protein</topology>
    </subcellularLocation>
</comment>
<comment type="similarity">
    <text evidence="4">Belongs to the RLP family.</text>
</comment>
<dbReference type="EC" id="2.7.11.1" evidence="5"/>
<evidence type="ECO:0000256" key="20">
    <source>
        <dbReference type="ARBA" id="ARBA00023180"/>
    </source>
</evidence>
<keyword evidence="16 23" id="KW-0067">ATP-binding</keyword>
<comment type="similarity">
    <text evidence="3">Belongs to the protein kinase superfamily. Ser/Thr protein kinase family.</text>
</comment>
<dbReference type="FunFam" id="1.10.510.10:FF:000358">
    <property type="entry name" value="Putative leucine-rich repeat receptor-like serine/threonine-protein kinase"/>
    <property type="match status" value="1"/>
</dbReference>
<dbReference type="InterPro" id="IPR013210">
    <property type="entry name" value="LRR_N_plant-typ"/>
</dbReference>
<evidence type="ECO:0000256" key="22">
    <source>
        <dbReference type="ARBA" id="ARBA00048679"/>
    </source>
</evidence>
<dbReference type="Pfam" id="PF00560">
    <property type="entry name" value="LRR_1"/>
    <property type="match status" value="7"/>
</dbReference>
<dbReference type="FunFam" id="3.80.10.10:FF:000275">
    <property type="entry name" value="Leucine-rich repeat receptor-like protein kinase"/>
    <property type="match status" value="1"/>
</dbReference>
<dbReference type="PRINTS" id="PR00019">
    <property type="entry name" value="LEURICHRPT"/>
</dbReference>
<evidence type="ECO:0000256" key="12">
    <source>
        <dbReference type="ARBA" id="ARBA00022729"/>
    </source>
</evidence>
<evidence type="ECO:0000313" key="26">
    <source>
        <dbReference type="EMBL" id="CAA3007146.1"/>
    </source>
</evidence>
<dbReference type="Pfam" id="PF08263">
    <property type="entry name" value="LRRNT_2"/>
    <property type="match status" value="1"/>
</dbReference>
<dbReference type="Gramene" id="OE9A001748T1">
    <property type="protein sequence ID" value="OE9A001748C1"/>
    <property type="gene ID" value="OE9A001748"/>
</dbReference>
<dbReference type="InterPro" id="IPR003591">
    <property type="entry name" value="Leu-rich_rpt_typical-subtyp"/>
</dbReference>
<keyword evidence="6" id="KW-1003">Cell membrane</keyword>
<evidence type="ECO:0000256" key="6">
    <source>
        <dbReference type="ARBA" id="ARBA00022475"/>
    </source>
</evidence>
<name>A0A8S0TQI8_OLEEU</name>
<evidence type="ECO:0000256" key="23">
    <source>
        <dbReference type="PROSITE-ProRule" id="PRU10141"/>
    </source>
</evidence>
<dbReference type="Pfam" id="PF13855">
    <property type="entry name" value="LRR_8"/>
    <property type="match status" value="1"/>
</dbReference>
<keyword evidence="15 26" id="KW-0418">Kinase</keyword>
<comment type="catalytic activity">
    <reaction evidence="22">
        <text>L-seryl-[protein] + ATP = O-phospho-L-seryl-[protein] + ADP + H(+)</text>
        <dbReference type="Rhea" id="RHEA:17989"/>
        <dbReference type="Rhea" id="RHEA-COMP:9863"/>
        <dbReference type="Rhea" id="RHEA-COMP:11604"/>
        <dbReference type="ChEBI" id="CHEBI:15378"/>
        <dbReference type="ChEBI" id="CHEBI:29999"/>
        <dbReference type="ChEBI" id="CHEBI:30616"/>
        <dbReference type="ChEBI" id="CHEBI:83421"/>
        <dbReference type="ChEBI" id="CHEBI:456216"/>
        <dbReference type="EC" id="2.7.11.1"/>
    </reaction>
</comment>
<dbReference type="SMART" id="SM00220">
    <property type="entry name" value="S_TKc"/>
    <property type="match status" value="1"/>
</dbReference>
<keyword evidence="13" id="KW-0677">Repeat</keyword>
<dbReference type="PROSITE" id="PS00108">
    <property type="entry name" value="PROTEIN_KINASE_ST"/>
    <property type="match status" value="1"/>
</dbReference>
<reference evidence="26 27" key="1">
    <citation type="submission" date="2019-12" db="EMBL/GenBank/DDBJ databases">
        <authorList>
            <person name="Alioto T."/>
            <person name="Alioto T."/>
            <person name="Gomez Garrido J."/>
        </authorList>
    </citation>
    <scope>NUCLEOTIDE SEQUENCE [LARGE SCALE GENOMIC DNA]</scope>
</reference>
<keyword evidence="17 24" id="KW-1133">Transmembrane helix</keyword>
<gene>
    <name evidence="26" type="ORF">OLEA9_A001748</name>
</gene>
<comment type="caution">
    <text evidence="26">The sequence shown here is derived from an EMBL/GenBank/DDBJ whole genome shotgun (WGS) entry which is preliminary data.</text>
</comment>
<dbReference type="PANTHER" id="PTHR48054">
    <property type="entry name" value="RECEPTOR KINASE-LIKE PROTEIN XA21"/>
    <property type="match status" value="1"/>
</dbReference>
<evidence type="ECO:0000256" key="10">
    <source>
        <dbReference type="ARBA" id="ARBA00022679"/>
    </source>
</evidence>
<feature type="domain" description="Protein kinase" evidence="25">
    <location>
        <begin position="391"/>
        <end position="742"/>
    </location>
</feature>
<dbReference type="PANTHER" id="PTHR48054:SF82">
    <property type="entry name" value="LRR RECEPTOR-LIKE SERINE_THREONINE-PROTEIN KINASE FLS2"/>
    <property type="match status" value="1"/>
</dbReference>
<evidence type="ECO:0000256" key="24">
    <source>
        <dbReference type="SAM" id="Phobius"/>
    </source>
</evidence>
<comment type="catalytic activity">
    <reaction evidence="21">
        <text>L-threonyl-[protein] + ATP = O-phospho-L-threonyl-[protein] + ADP + H(+)</text>
        <dbReference type="Rhea" id="RHEA:46608"/>
        <dbReference type="Rhea" id="RHEA-COMP:11060"/>
        <dbReference type="Rhea" id="RHEA-COMP:11605"/>
        <dbReference type="ChEBI" id="CHEBI:15378"/>
        <dbReference type="ChEBI" id="CHEBI:30013"/>
        <dbReference type="ChEBI" id="CHEBI:30616"/>
        <dbReference type="ChEBI" id="CHEBI:61977"/>
        <dbReference type="ChEBI" id="CHEBI:456216"/>
        <dbReference type="EC" id="2.7.11.1"/>
    </reaction>
</comment>
<sequence length="747" mass="82023">MSSIISDPKHALESWNSSDIHVCNWFGVKCDKNRNEVLELDLSQRSLHGTISPALSSFSSLEILDLSWNFFEGLIPTEIGSFIRLKQLSLSSNNLEGTVPSELGSLHQLVYLNLGSNRLTGEIPTSILCNGSSPLEYIDLSNNSLSGEIPLKNNQCGPGDLKFLLLWSNQLVGAFPQALSNSSKLEWIDLESNFLRGELPSHINLIHGSIPREISNLYNLTLLNLSRNFLSGSIPSELCELGKLERLYLSNNSLSGHIPSAFGNIPHIGLLDLSKNELSGIIPDSFAKLPQLRRLLLHENQLSGTIPTSLGQCVNLEILDVSANRISGTIPGEVAASIGNLPYLKELDVSSNKLIGEIPQSLQASSTLKELNFSYNRFSGNITNKGSFLSLSIESFLGNNGICGSIQGMKKCPETKRHKLLMAILLSLVITPIFCIVGYPLLLRRKFRKQLVVSNAKAIQDEEEGIKEIKYPRIYHRELVEATGGFSASSLIGSGTFGRVYKGVLKDGTRIAVKADFKALVLPLMPNGSLENHLHPSHGLDLVQLVNICSDIAEGMAYLHHHSPVKVVHCDLKPSNILLDDAMTAFVTDFGIARLLKGADENVSVYDSASFDSTDGLLCGSVGYIAPEYGMGKRVSPQGDVYSFGVLLLEIVTGKRPTDVLFQQGSSLHEWVKNHYPSKLEPIVEEALVKYSPAQTPIPPYQSNIWRDVIVELIELGLICTQYNPSIRPTMLDVAHDINIFRVNLRP</sequence>
<dbReference type="GO" id="GO:0006952">
    <property type="term" value="P:defense response"/>
    <property type="evidence" value="ECO:0007669"/>
    <property type="project" value="UniProtKB-ARBA"/>
</dbReference>
<keyword evidence="8" id="KW-0597">Phosphoprotein</keyword>
<evidence type="ECO:0000256" key="19">
    <source>
        <dbReference type="ARBA" id="ARBA00023170"/>
    </source>
</evidence>
<dbReference type="InterPro" id="IPR001611">
    <property type="entry name" value="Leu-rich_rpt"/>
</dbReference>
<accession>A0A8S0TQI8</accession>
<dbReference type="InterPro" id="IPR011009">
    <property type="entry name" value="Kinase-like_dom_sf"/>
</dbReference>
<dbReference type="InterPro" id="IPR008271">
    <property type="entry name" value="Ser/Thr_kinase_AS"/>
</dbReference>
<organism evidence="26 27">
    <name type="scientific">Olea europaea subsp. europaea</name>
    <dbReference type="NCBI Taxonomy" id="158383"/>
    <lineage>
        <taxon>Eukaryota</taxon>
        <taxon>Viridiplantae</taxon>
        <taxon>Streptophyta</taxon>
        <taxon>Embryophyta</taxon>
        <taxon>Tracheophyta</taxon>
        <taxon>Spermatophyta</taxon>
        <taxon>Magnoliopsida</taxon>
        <taxon>eudicotyledons</taxon>
        <taxon>Gunneridae</taxon>
        <taxon>Pentapetalae</taxon>
        <taxon>asterids</taxon>
        <taxon>lamiids</taxon>
        <taxon>Lamiales</taxon>
        <taxon>Oleaceae</taxon>
        <taxon>Oleeae</taxon>
        <taxon>Olea</taxon>
    </lineage>
</organism>
<evidence type="ECO:0000256" key="21">
    <source>
        <dbReference type="ARBA" id="ARBA00047899"/>
    </source>
</evidence>
<keyword evidence="27" id="KW-1185">Reference proteome</keyword>
<dbReference type="InterPro" id="IPR032675">
    <property type="entry name" value="LRR_dom_sf"/>
</dbReference>
<dbReference type="SMART" id="SM00369">
    <property type="entry name" value="LRR_TYP"/>
    <property type="match status" value="7"/>
</dbReference>
<dbReference type="FunFam" id="3.80.10.10:FF:000095">
    <property type="entry name" value="LRR receptor-like serine/threonine-protein kinase GSO1"/>
    <property type="match status" value="1"/>
</dbReference>
<keyword evidence="10" id="KW-0808">Transferase</keyword>
<evidence type="ECO:0000256" key="1">
    <source>
        <dbReference type="ARBA" id="ARBA00004162"/>
    </source>
</evidence>
<dbReference type="PROSITE" id="PS00107">
    <property type="entry name" value="PROTEIN_KINASE_ATP"/>
    <property type="match status" value="1"/>
</dbReference>
<keyword evidence="12" id="KW-0732">Signal</keyword>
<dbReference type="AlphaFoldDB" id="A0A8S0TQI8"/>
<proteinExistence type="inferred from homology"/>
<keyword evidence="9" id="KW-0433">Leucine-rich repeat</keyword>
<dbReference type="InterPro" id="IPR052592">
    <property type="entry name" value="LRR-RLK"/>
</dbReference>
<dbReference type="Gene3D" id="3.80.10.10">
    <property type="entry name" value="Ribonuclease Inhibitor"/>
    <property type="match status" value="3"/>
</dbReference>
<feature type="transmembrane region" description="Helical" evidence="24">
    <location>
        <begin position="420"/>
        <end position="442"/>
    </location>
</feature>
<dbReference type="Proteomes" id="UP000594638">
    <property type="component" value="Unassembled WGS sequence"/>
</dbReference>
<dbReference type="Gene3D" id="1.10.510.10">
    <property type="entry name" value="Transferase(Phosphotransferase) domain 1"/>
    <property type="match status" value="1"/>
</dbReference>
<keyword evidence="18 24" id="KW-0472">Membrane</keyword>
<dbReference type="GO" id="GO:0051707">
    <property type="term" value="P:response to other organism"/>
    <property type="evidence" value="ECO:0007669"/>
    <property type="project" value="UniProtKB-ARBA"/>
</dbReference>
<keyword evidence="11 24" id="KW-0812">Transmembrane</keyword>
<evidence type="ECO:0000256" key="11">
    <source>
        <dbReference type="ARBA" id="ARBA00022692"/>
    </source>
</evidence>
<evidence type="ECO:0000256" key="15">
    <source>
        <dbReference type="ARBA" id="ARBA00022777"/>
    </source>
</evidence>
<dbReference type="InterPro" id="IPR000719">
    <property type="entry name" value="Prot_kinase_dom"/>
</dbReference>
<dbReference type="GO" id="GO:0005886">
    <property type="term" value="C:plasma membrane"/>
    <property type="evidence" value="ECO:0007669"/>
    <property type="project" value="UniProtKB-SubCell"/>
</dbReference>
<evidence type="ECO:0000256" key="4">
    <source>
        <dbReference type="ARBA" id="ARBA00009592"/>
    </source>
</evidence>
<dbReference type="InterPro" id="IPR017441">
    <property type="entry name" value="Protein_kinase_ATP_BS"/>
</dbReference>
<keyword evidence="19 26" id="KW-0675">Receptor</keyword>
<evidence type="ECO:0000256" key="9">
    <source>
        <dbReference type="ARBA" id="ARBA00022614"/>
    </source>
</evidence>
<evidence type="ECO:0000256" key="7">
    <source>
        <dbReference type="ARBA" id="ARBA00022527"/>
    </source>
</evidence>
<evidence type="ECO:0000256" key="5">
    <source>
        <dbReference type="ARBA" id="ARBA00012513"/>
    </source>
</evidence>
<protein>
    <recommendedName>
        <fullName evidence="5">non-specific serine/threonine protein kinase</fullName>
        <ecNumber evidence="5">2.7.11.1</ecNumber>
    </recommendedName>
</protein>
<evidence type="ECO:0000256" key="14">
    <source>
        <dbReference type="ARBA" id="ARBA00022741"/>
    </source>
</evidence>
<keyword evidence="20" id="KW-0325">Glycoprotein</keyword>